<evidence type="ECO:0000313" key="1">
    <source>
        <dbReference type="EMBL" id="PBK82294.1"/>
    </source>
</evidence>
<dbReference type="OMA" id="YLVHTSA"/>
<reference evidence="2" key="1">
    <citation type="journal article" date="2017" name="Nat. Ecol. Evol.">
        <title>Genome expansion and lineage-specific genetic innovations in the forest pathogenic fungi Armillaria.</title>
        <authorList>
            <person name="Sipos G."/>
            <person name="Prasanna A.N."/>
            <person name="Walter M.C."/>
            <person name="O'Connor E."/>
            <person name="Balint B."/>
            <person name="Krizsan K."/>
            <person name="Kiss B."/>
            <person name="Hess J."/>
            <person name="Varga T."/>
            <person name="Slot J."/>
            <person name="Riley R."/>
            <person name="Boka B."/>
            <person name="Rigling D."/>
            <person name="Barry K."/>
            <person name="Lee J."/>
            <person name="Mihaltcheva S."/>
            <person name="LaButti K."/>
            <person name="Lipzen A."/>
            <person name="Waldron R."/>
            <person name="Moloney N.M."/>
            <person name="Sperisen C."/>
            <person name="Kredics L."/>
            <person name="Vagvoelgyi C."/>
            <person name="Patrignani A."/>
            <person name="Fitzpatrick D."/>
            <person name="Nagy I."/>
            <person name="Doyle S."/>
            <person name="Anderson J.B."/>
            <person name="Grigoriev I.V."/>
            <person name="Gueldener U."/>
            <person name="Muensterkoetter M."/>
            <person name="Nagy L.G."/>
        </authorList>
    </citation>
    <scope>NUCLEOTIDE SEQUENCE [LARGE SCALE GENOMIC DNA]</scope>
    <source>
        <strain evidence="2">Ar21-2</strain>
    </source>
</reference>
<gene>
    <name evidence="1" type="ORF">ARMGADRAFT_880338</name>
</gene>
<feature type="non-terminal residue" evidence="1">
    <location>
        <position position="59"/>
    </location>
</feature>
<organism evidence="1 2">
    <name type="scientific">Armillaria gallica</name>
    <name type="common">Bulbous honey fungus</name>
    <name type="synonym">Armillaria bulbosa</name>
    <dbReference type="NCBI Taxonomy" id="47427"/>
    <lineage>
        <taxon>Eukaryota</taxon>
        <taxon>Fungi</taxon>
        <taxon>Dikarya</taxon>
        <taxon>Basidiomycota</taxon>
        <taxon>Agaricomycotina</taxon>
        <taxon>Agaricomycetes</taxon>
        <taxon>Agaricomycetidae</taxon>
        <taxon>Agaricales</taxon>
        <taxon>Marasmiineae</taxon>
        <taxon>Physalacriaceae</taxon>
        <taxon>Armillaria</taxon>
    </lineage>
</organism>
<keyword evidence="2" id="KW-1185">Reference proteome</keyword>
<dbReference type="Proteomes" id="UP000217790">
    <property type="component" value="Unassembled WGS sequence"/>
</dbReference>
<proteinExistence type="predicted"/>
<dbReference type="AlphaFoldDB" id="A0A2H3CLQ4"/>
<name>A0A2H3CLQ4_ARMGA</name>
<evidence type="ECO:0008006" key="3">
    <source>
        <dbReference type="Google" id="ProtNLM"/>
    </source>
</evidence>
<protein>
    <recommendedName>
        <fullName evidence="3">DDE-1 domain-containing protein</fullName>
    </recommendedName>
</protein>
<dbReference type="EMBL" id="KZ293719">
    <property type="protein sequence ID" value="PBK82294.1"/>
    <property type="molecule type" value="Genomic_DNA"/>
</dbReference>
<dbReference type="OrthoDB" id="3257623at2759"/>
<dbReference type="InParanoid" id="A0A2H3CLQ4"/>
<accession>A0A2H3CLQ4</accession>
<dbReference type="STRING" id="47427.A0A2H3CLQ4"/>
<evidence type="ECO:0000313" key="2">
    <source>
        <dbReference type="Proteomes" id="UP000217790"/>
    </source>
</evidence>
<sequence length="59" mass="6761">LDDDQKCILFIDIYPVYTSEGFWVYIFDEHPNIILVFVPGNCTGLLQPADVGLQHVIKH</sequence>
<feature type="non-terminal residue" evidence="1">
    <location>
        <position position="1"/>
    </location>
</feature>